<evidence type="ECO:0000256" key="1">
    <source>
        <dbReference type="SAM" id="Phobius"/>
    </source>
</evidence>
<gene>
    <name evidence="3" type="ORF">IIE05_09575</name>
</gene>
<comment type="caution">
    <text evidence="3">The sequence shown here is derived from an EMBL/GenBank/DDBJ whole genome shotgun (WGS) entry which is preliminary data.</text>
</comment>
<accession>A0ABR9NVF8</accession>
<evidence type="ECO:0000313" key="4">
    <source>
        <dbReference type="Proteomes" id="UP000618926"/>
    </source>
</evidence>
<feature type="domain" description="GGDEF" evidence="2">
    <location>
        <begin position="108"/>
        <end position="276"/>
    </location>
</feature>
<evidence type="ECO:0000313" key="3">
    <source>
        <dbReference type="EMBL" id="MBE2888218.1"/>
    </source>
</evidence>
<sequence>MTELTEFVERQSRQVLMALGYVLLILFGLIDHLADGLGFEPFYAIPAALVTWFGTRRAGVAAACTGGIVWGLANGVFSGEETNLGPTLWTLLWEFGLLFSIVFLVDAIKRSRRFMAATARTDPLTGLATRTCFEELARNELGRTKRYGRPFTLIVLRFGPPDGEQTVGPGSLRDIMPAAAEAIRPQLRETDLFARIDEFTLAALLPETAHDPSKAVVQKMLGLLAAVQRGRRWQLRFGVGAVTYETAPESTDEMMRRGVKLADSASRVGGGAVKYETCRGAGAAAG</sequence>
<feature type="transmembrane region" description="Helical" evidence="1">
    <location>
        <begin position="87"/>
        <end position="105"/>
    </location>
</feature>
<organism evidence="3 4">
    <name type="scientific">Geobacter anodireducens</name>
    <dbReference type="NCBI Taxonomy" id="1340425"/>
    <lineage>
        <taxon>Bacteria</taxon>
        <taxon>Pseudomonadati</taxon>
        <taxon>Thermodesulfobacteriota</taxon>
        <taxon>Desulfuromonadia</taxon>
        <taxon>Geobacterales</taxon>
        <taxon>Geobacteraceae</taxon>
        <taxon>Geobacter</taxon>
    </lineage>
</organism>
<dbReference type="RefSeq" id="WP_066357916.1">
    <property type="nucleotide sequence ID" value="NZ_JADBFD010000011.1"/>
</dbReference>
<dbReference type="Pfam" id="PF00990">
    <property type="entry name" value="GGDEF"/>
    <property type="match status" value="1"/>
</dbReference>
<keyword evidence="1" id="KW-1133">Transmembrane helix</keyword>
<dbReference type="Gene3D" id="3.30.70.270">
    <property type="match status" value="1"/>
</dbReference>
<keyword evidence="1" id="KW-0812">Transmembrane</keyword>
<evidence type="ECO:0000259" key="2">
    <source>
        <dbReference type="SMART" id="SM00267"/>
    </source>
</evidence>
<dbReference type="Proteomes" id="UP000618926">
    <property type="component" value="Unassembled WGS sequence"/>
</dbReference>
<dbReference type="SMART" id="SM00267">
    <property type="entry name" value="GGDEF"/>
    <property type="match status" value="1"/>
</dbReference>
<feature type="transmembrane region" description="Helical" evidence="1">
    <location>
        <begin position="15"/>
        <end position="34"/>
    </location>
</feature>
<dbReference type="SUPFAM" id="SSF55073">
    <property type="entry name" value="Nucleotide cyclase"/>
    <property type="match status" value="1"/>
</dbReference>
<keyword evidence="1" id="KW-0472">Membrane</keyword>
<proteinExistence type="predicted"/>
<protein>
    <submittedName>
        <fullName evidence="3">GGDEF domain-containing protein</fullName>
    </submittedName>
</protein>
<reference evidence="3 4" key="1">
    <citation type="submission" date="2020-10" db="EMBL/GenBank/DDBJ databases">
        <title>Investigation of anaerobic biodegradation of phenanthrene by a sulfate-dependent Geobacter anodireducens strain PheS2.</title>
        <authorList>
            <person name="Zhang Z."/>
        </authorList>
    </citation>
    <scope>NUCLEOTIDE SEQUENCE [LARGE SCALE GENOMIC DNA]</scope>
    <source>
        <strain evidence="3 4">PheS2</strain>
    </source>
</reference>
<dbReference type="InterPro" id="IPR000160">
    <property type="entry name" value="GGDEF_dom"/>
</dbReference>
<dbReference type="InterPro" id="IPR029787">
    <property type="entry name" value="Nucleotide_cyclase"/>
</dbReference>
<name>A0ABR9NVF8_9BACT</name>
<dbReference type="InterPro" id="IPR043128">
    <property type="entry name" value="Rev_trsase/Diguanyl_cyclase"/>
</dbReference>
<dbReference type="CDD" id="cd01949">
    <property type="entry name" value="GGDEF"/>
    <property type="match status" value="1"/>
</dbReference>
<dbReference type="EMBL" id="JADBFD010000011">
    <property type="protein sequence ID" value="MBE2888218.1"/>
    <property type="molecule type" value="Genomic_DNA"/>
</dbReference>
<keyword evidence="4" id="KW-1185">Reference proteome</keyword>